<organism evidence="1">
    <name type="scientific">Oryza brachyantha</name>
    <name type="common">malo sina</name>
    <dbReference type="NCBI Taxonomy" id="4533"/>
    <lineage>
        <taxon>Eukaryota</taxon>
        <taxon>Viridiplantae</taxon>
        <taxon>Streptophyta</taxon>
        <taxon>Embryophyta</taxon>
        <taxon>Tracheophyta</taxon>
        <taxon>Spermatophyta</taxon>
        <taxon>Magnoliopsida</taxon>
        <taxon>Liliopsida</taxon>
        <taxon>Poales</taxon>
        <taxon>Poaceae</taxon>
        <taxon>BOP clade</taxon>
        <taxon>Oryzoideae</taxon>
        <taxon>Oryzeae</taxon>
        <taxon>Oryzinae</taxon>
        <taxon>Oryza</taxon>
    </lineage>
</organism>
<dbReference type="HOGENOM" id="CLU_2430623_0_0_1"/>
<reference evidence="1" key="1">
    <citation type="journal article" date="2013" name="Nat. Commun.">
        <title>Whole-genome sequencing of Oryza brachyantha reveals mechanisms underlying Oryza genome evolution.</title>
        <authorList>
            <person name="Chen J."/>
            <person name="Huang Q."/>
            <person name="Gao D."/>
            <person name="Wang J."/>
            <person name="Lang Y."/>
            <person name="Liu T."/>
            <person name="Li B."/>
            <person name="Bai Z."/>
            <person name="Luis Goicoechea J."/>
            <person name="Liang C."/>
            <person name="Chen C."/>
            <person name="Zhang W."/>
            <person name="Sun S."/>
            <person name="Liao Y."/>
            <person name="Zhang X."/>
            <person name="Yang L."/>
            <person name="Song C."/>
            <person name="Wang M."/>
            <person name="Shi J."/>
            <person name="Liu G."/>
            <person name="Liu J."/>
            <person name="Zhou H."/>
            <person name="Zhou W."/>
            <person name="Yu Q."/>
            <person name="An N."/>
            <person name="Chen Y."/>
            <person name="Cai Q."/>
            <person name="Wang B."/>
            <person name="Liu B."/>
            <person name="Min J."/>
            <person name="Huang Y."/>
            <person name="Wu H."/>
            <person name="Li Z."/>
            <person name="Zhang Y."/>
            <person name="Yin Y."/>
            <person name="Song W."/>
            <person name="Jiang J."/>
            <person name="Jackson S.A."/>
            <person name="Wing R.A."/>
            <person name="Wang J."/>
            <person name="Chen M."/>
        </authorList>
    </citation>
    <scope>NUCLEOTIDE SEQUENCE [LARGE SCALE GENOMIC DNA]</scope>
    <source>
        <strain evidence="1">cv. IRGC 101232</strain>
    </source>
</reference>
<dbReference type="Proteomes" id="UP000006038">
    <property type="component" value="Chromosome 9"/>
</dbReference>
<proteinExistence type="predicted"/>
<evidence type="ECO:0000313" key="2">
    <source>
        <dbReference type="Proteomes" id="UP000006038"/>
    </source>
</evidence>
<sequence>MAAAVAASATPAASGTAMMVAATTPVVVATAAVTAAPAMAAATLVGLRNGEDCVAVCCTSQDTEKTNRAPENKRLDDSLYRPVLVPAATTC</sequence>
<dbReference type="Gramene" id="OB09G18280.1">
    <property type="protein sequence ID" value="OB09G18280.1"/>
    <property type="gene ID" value="OB09G18280"/>
</dbReference>
<dbReference type="EnsemblPlants" id="OB09G18280.1">
    <property type="protein sequence ID" value="OB09G18280.1"/>
    <property type="gene ID" value="OB09G18280"/>
</dbReference>
<accession>J3MXU9</accession>
<dbReference type="AlphaFoldDB" id="J3MXU9"/>
<keyword evidence="2" id="KW-1185">Reference proteome</keyword>
<name>J3MXU9_ORYBR</name>
<reference evidence="1" key="2">
    <citation type="submission" date="2013-04" db="UniProtKB">
        <authorList>
            <consortium name="EnsemblPlants"/>
        </authorList>
    </citation>
    <scope>IDENTIFICATION</scope>
</reference>
<evidence type="ECO:0000313" key="1">
    <source>
        <dbReference type="EnsemblPlants" id="OB09G18280.1"/>
    </source>
</evidence>
<protein>
    <submittedName>
        <fullName evidence="1">Uncharacterized protein</fullName>
    </submittedName>
</protein>